<dbReference type="InterPro" id="IPR012967">
    <property type="entry name" value="COMT_dimerisation"/>
</dbReference>
<dbReference type="PANTHER" id="PTHR43712:SF2">
    <property type="entry name" value="O-METHYLTRANSFERASE CICE"/>
    <property type="match status" value="1"/>
</dbReference>
<proteinExistence type="predicted"/>
<dbReference type="PROSITE" id="PS51683">
    <property type="entry name" value="SAM_OMT_II"/>
    <property type="match status" value="1"/>
</dbReference>
<dbReference type="AlphaFoldDB" id="A0A931C9X3"/>
<reference evidence="7" key="1">
    <citation type="submission" date="2020-11" db="EMBL/GenBank/DDBJ databases">
        <title>Isolation and identification of active actinomycetes.</title>
        <authorList>
            <person name="Sun X."/>
        </authorList>
    </citation>
    <scope>NUCLEOTIDE SEQUENCE</scope>
    <source>
        <strain evidence="7">NEAU-A11</strain>
    </source>
</reference>
<dbReference type="GO" id="GO:0008171">
    <property type="term" value="F:O-methyltransferase activity"/>
    <property type="evidence" value="ECO:0007669"/>
    <property type="project" value="InterPro"/>
</dbReference>
<name>A0A931C9X3_9ACTN</name>
<evidence type="ECO:0000313" key="7">
    <source>
        <dbReference type="EMBL" id="MBG0566105.1"/>
    </source>
</evidence>
<dbReference type="GO" id="GO:0046983">
    <property type="term" value="F:protein dimerization activity"/>
    <property type="evidence" value="ECO:0007669"/>
    <property type="project" value="InterPro"/>
</dbReference>
<dbReference type="Gene3D" id="1.10.287.1350">
    <property type="match status" value="1"/>
</dbReference>
<feature type="domain" description="O-methyltransferase C-terminal" evidence="5">
    <location>
        <begin position="114"/>
        <end position="317"/>
    </location>
</feature>
<protein>
    <submittedName>
        <fullName evidence="7">Methyltransferase domain-containing protein</fullName>
    </submittedName>
</protein>
<dbReference type="PANTHER" id="PTHR43712">
    <property type="entry name" value="PUTATIVE (AFU_ORTHOLOGUE AFUA_4G14580)-RELATED"/>
    <property type="match status" value="1"/>
</dbReference>
<dbReference type="SUPFAM" id="SSF46785">
    <property type="entry name" value="Winged helix' DNA-binding domain"/>
    <property type="match status" value="1"/>
</dbReference>
<evidence type="ECO:0000256" key="4">
    <source>
        <dbReference type="PIRSR" id="PIRSR005739-1"/>
    </source>
</evidence>
<comment type="caution">
    <text evidence="7">The sequence shown here is derived from an EMBL/GenBank/DDBJ whole genome shotgun (WGS) entry which is preliminary data.</text>
</comment>
<dbReference type="Proteomes" id="UP000598146">
    <property type="component" value="Unassembled WGS sequence"/>
</dbReference>
<keyword evidence="8" id="KW-1185">Reference proteome</keyword>
<keyword evidence="2" id="KW-0808">Transferase</keyword>
<dbReference type="InterPro" id="IPR001077">
    <property type="entry name" value="COMT_C"/>
</dbReference>
<dbReference type="Pfam" id="PF08100">
    <property type="entry name" value="Dimerisation"/>
    <property type="match status" value="1"/>
</dbReference>
<dbReference type="RefSeq" id="WP_196417880.1">
    <property type="nucleotide sequence ID" value="NZ_JADQTO010000018.1"/>
</dbReference>
<dbReference type="EMBL" id="JADQTO010000018">
    <property type="protein sequence ID" value="MBG0566105.1"/>
    <property type="molecule type" value="Genomic_DNA"/>
</dbReference>
<keyword evidence="3" id="KW-0949">S-adenosyl-L-methionine</keyword>
<accession>A0A931C9X3</accession>
<evidence type="ECO:0000256" key="2">
    <source>
        <dbReference type="ARBA" id="ARBA00022679"/>
    </source>
</evidence>
<dbReference type="InterPro" id="IPR029063">
    <property type="entry name" value="SAM-dependent_MTases_sf"/>
</dbReference>
<evidence type="ECO:0000256" key="3">
    <source>
        <dbReference type="ARBA" id="ARBA00022691"/>
    </source>
</evidence>
<dbReference type="Gene3D" id="1.10.10.10">
    <property type="entry name" value="Winged helix-like DNA-binding domain superfamily/Winged helix DNA-binding domain"/>
    <property type="match status" value="1"/>
</dbReference>
<keyword evidence="1 7" id="KW-0489">Methyltransferase</keyword>
<dbReference type="Gene3D" id="3.40.50.150">
    <property type="entry name" value="Vaccinia Virus protein VP39"/>
    <property type="match status" value="1"/>
</dbReference>
<organism evidence="7 8">
    <name type="scientific">Actinoplanes aureus</name>
    <dbReference type="NCBI Taxonomy" id="2792083"/>
    <lineage>
        <taxon>Bacteria</taxon>
        <taxon>Bacillati</taxon>
        <taxon>Actinomycetota</taxon>
        <taxon>Actinomycetes</taxon>
        <taxon>Micromonosporales</taxon>
        <taxon>Micromonosporaceae</taxon>
        <taxon>Actinoplanes</taxon>
    </lineage>
</organism>
<dbReference type="CDD" id="cd02440">
    <property type="entry name" value="AdoMet_MTases"/>
    <property type="match status" value="1"/>
</dbReference>
<evidence type="ECO:0000259" key="6">
    <source>
        <dbReference type="Pfam" id="PF08100"/>
    </source>
</evidence>
<dbReference type="GO" id="GO:0032259">
    <property type="term" value="P:methylation"/>
    <property type="evidence" value="ECO:0007669"/>
    <property type="project" value="UniProtKB-KW"/>
</dbReference>
<evidence type="ECO:0000313" key="8">
    <source>
        <dbReference type="Proteomes" id="UP000598146"/>
    </source>
</evidence>
<dbReference type="InterPro" id="IPR036390">
    <property type="entry name" value="WH_DNA-bd_sf"/>
</dbReference>
<dbReference type="InterPro" id="IPR036388">
    <property type="entry name" value="WH-like_DNA-bd_sf"/>
</dbReference>
<sequence length="336" mass="35335">MTSTSAPVSSAAQNLAQLLVGNQIQQAIHVAAKLGIADQLRDGPRDSTELAAAVGAHPGALYRLLRALAGYGIVAMDDGRFSLTPVGELLRSDTPRSVRPFALWSGGVSYQAFGALEHSVRTGSPAFENLYGQEFFHYLADHPESGAVFDEMMSRHTVPVAGAVAEHDLSGVDVIVDVGGGRGELLAAIVGAHPAMRGVLVEQPRVLDEARRVFERAGVADRCTAVAGDISQSLPAGDAYVLKSVLHGLPDDEAVRVLANCRRAMNPGGLLLVVEFVLPPGDRPSPGLLMDLLMLVGCHGRERTAAEFEALLGEAGLRLVKISSAKHGYSIVAGAR</sequence>
<evidence type="ECO:0000259" key="5">
    <source>
        <dbReference type="Pfam" id="PF00891"/>
    </source>
</evidence>
<dbReference type="PIRSF" id="PIRSF005739">
    <property type="entry name" value="O-mtase"/>
    <property type="match status" value="1"/>
</dbReference>
<dbReference type="Pfam" id="PF00891">
    <property type="entry name" value="Methyltransf_2"/>
    <property type="match status" value="1"/>
</dbReference>
<evidence type="ECO:0000256" key="1">
    <source>
        <dbReference type="ARBA" id="ARBA00022603"/>
    </source>
</evidence>
<feature type="active site" description="Proton acceptor" evidence="4">
    <location>
        <position position="247"/>
    </location>
</feature>
<dbReference type="SUPFAM" id="SSF53335">
    <property type="entry name" value="S-adenosyl-L-methionine-dependent methyltransferases"/>
    <property type="match status" value="1"/>
</dbReference>
<gene>
    <name evidence="7" type="ORF">I4J89_32130</name>
</gene>
<feature type="domain" description="O-methyltransferase dimerisation" evidence="6">
    <location>
        <begin position="19"/>
        <end position="90"/>
    </location>
</feature>
<dbReference type="InterPro" id="IPR016461">
    <property type="entry name" value="COMT-like"/>
</dbReference>